<gene>
    <name evidence="4" type="ORF">CIG75_05100</name>
</gene>
<sequence>MTKFKTILTATALAALTMSATAYAGNEHGAVDSDIVHSHPAGHDHSSHQHQHKAPQKQLGELEKQALVDAGIDLKQLQVAHEQIRVEFDNLRAHSNAIHEKVSAAKDEKLQAQVKQDLEKFRSIMQQLQVSKQEYRTLKQELRTAAEAKDKSKIKATFAKLQTSQQDVVKLLQAADKELQKELTKLQ</sequence>
<dbReference type="Proteomes" id="UP000214688">
    <property type="component" value="Chromosome"/>
</dbReference>
<evidence type="ECO:0000256" key="3">
    <source>
        <dbReference type="SAM" id="SignalP"/>
    </source>
</evidence>
<evidence type="ECO:0000313" key="5">
    <source>
        <dbReference type="Proteomes" id="UP000214688"/>
    </source>
</evidence>
<keyword evidence="3" id="KW-0732">Signal</keyword>
<accession>A0A223CYT8</accession>
<feature type="coiled-coil region" evidence="1">
    <location>
        <begin position="121"/>
        <end position="148"/>
    </location>
</feature>
<keyword evidence="1" id="KW-0175">Coiled coil</keyword>
<feature type="compositionally biased region" description="Basic and acidic residues" evidence="2">
    <location>
        <begin position="32"/>
        <end position="47"/>
    </location>
</feature>
<evidence type="ECO:0000256" key="1">
    <source>
        <dbReference type="SAM" id="Coils"/>
    </source>
</evidence>
<protein>
    <submittedName>
        <fullName evidence="4">Uncharacterized protein</fullName>
    </submittedName>
</protein>
<proteinExistence type="predicted"/>
<reference evidence="4 5" key="1">
    <citation type="journal article" date="2015" name="Int. J. Syst. Evol. Microbiol.">
        <title>Tumebacillus algifaecis sp. nov., isolated from decomposing algal scum.</title>
        <authorList>
            <person name="Wu Y.F."/>
            <person name="Zhang B."/>
            <person name="Xing P."/>
            <person name="Wu Q.L."/>
            <person name="Liu S.J."/>
        </authorList>
    </citation>
    <scope>NUCLEOTIDE SEQUENCE [LARGE SCALE GENOMIC DNA]</scope>
    <source>
        <strain evidence="4 5">THMBR28</strain>
    </source>
</reference>
<organism evidence="4 5">
    <name type="scientific">Tumebacillus algifaecis</name>
    <dbReference type="NCBI Taxonomy" id="1214604"/>
    <lineage>
        <taxon>Bacteria</taxon>
        <taxon>Bacillati</taxon>
        <taxon>Bacillota</taxon>
        <taxon>Bacilli</taxon>
        <taxon>Bacillales</taxon>
        <taxon>Alicyclobacillaceae</taxon>
        <taxon>Tumebacillus</taxon>
    </lineage>
</organism>
<feature type="region of interest" description="Disordered" evidence="2">
    <location>
        <begin position="32"/>
        <end position="57"/>
    </location>
</feature>
<dbReference type="KEGG" id="tab:CIG75_05100"/>
<dbReference type="AlphaFoldDB" id="A0A223CYT8"/>
<evidence type="ECO:0000256" key="2">
    <source>
        <dbReference type="SAM" id="MobiDB-lite"/>
    </source>
</evidence>
<name>A0A223CYT8_9BACL</name>
<dbReference type="OrthoDB" id="2382161at2"/>
<dbReference type="EMBL" id="CP022657">
    <property type="protein sequence ID" value="ASS74425.1"/>
    <property type="molecule type" value="Genomic_DNA"/>
</dbReference>
<keyword evidence="5" id="KW-1185">Reference proteome</keyword>
<evidence type="ECO:0000313" key="4">
    <source>
        <dbReference type="EMBL" id="ASS74425.1"/>
    </source>
</evidence>
<feature type="signal peptide" evidence="3">
    <location>
        <begin position="1"/>
        <end position="24"/>
    </location>
</feature>
<dbReference type="RefSeq" id="WP_094235677.1">
    <property type="nucleotide sequence ID" value="NZ_CP022657.1"/>
</dbReference>
<feature type="chain" id="PRO_5012510800" evidence="3">
    <location>
        <begin position="25"/>
        <end position="187"/>
    </location>
</feature>